<dbReference type="Proteomes" id="UP000053864">
    <property type="component" value="Unassembled WGS sequence"/>
</dbReference>
<dbReference type="EMBL" id="KI670408">
    <property type="protein sequence ID" value="ETL50333.1"/>
    <property type="molecule type" value="Genomic_DNA"/>
</dbReference>
<proteinExistence type="predicted"/>
<evidence type="ECO:0000313" key="3">
    <source>
        <dbReference type="Proteomes" id="UP000053864"/>
    </source>
</evidence>
<accession>W2JXF1</accession>
<keyword evidence="1" id="KW-1133">Transmembrane helix</keyword>
<reference evidence="2 3" key="1">
    <citation type="submission" date="2013-11" db="EMBL/GenBank/DDBJ databases">
        <title>The Genome Sequence of Phytophthora parasitica CJ05E6.</title>
        <authorList>
            <consortium name="The Broad Institute Genomics Platform"/>
            <person name="Russ C."/>
            <person name="Tyler B."/>
            <person name="Panabieres F."/>
            <person name="Shan W."/>
            <person name="Tripathy S."/>
            <person name="Grunwald N."/>
            <person name="Machado M."/>
            <person name="Johnson C.S."/>
            <person name="Arredondo F."/>
            <person name="Hong C."/>
            <person name="Coffey M."/>
            <person name="Young S.K."/>
            <person name="Zeng Q."/>
            <person name="Gargeya S."/>
            <person name="Fitzgerald M."/>
            <person name="Abouelleil A."/>
            <person name="Alvarado L."/>
            <person name="Chapman S.B."/>
            <person name="Gainer-Dewar J."/>
            <person name="Goldberg J."/>
            <person name="Griggs A."/>
            <person name="Gujja S."/>
            <person name="Hansen M."/>
            <person name="Howarth C."/>
            <person name="Imamovic A."/>
            <person name="Ireland A."/>
            <person name="Larimer J."/>
            <person name="McCowan C."/>
            <person name="Murphy C."/>
            <person name="Pearson M."/>
            <person name="Poon T.W."/>
            <person name="Priest M."/>
            <person name="Roberts A."/>
            <person name="Saif S."/>
            <person name="Shea T."/>
            <person name="Sykes S."/>
            <person name="Wortman J."/>
            <person name="Nusbaum C."/>
            <person name="Birren B."/>
        </authorList>
    </citation>
    <scope>NUCLEOTIDE SEQUENCE [LARGE SCALE GENOMIC DNA]</scope>
    <source>
        <strain evidence="2 3">CJ05E6</strain>
    </source>
</reference>
<feature type="transmembrane region" description="Helical" evidence="1">
    <location>
        <begin position="509"/>
        <end position="527"/>
    </location>
</feature>
<sequence>MVSISPTADDVVFAQPSVRTIVRIIKAFCRWLRHVAGRLPGEYTVAKLDAFDRFRRETSIFQIVALLILTPIPCILTNILVESVPLKNPADGSQDCLTFLLRNFLSATIVTMAPFRIKPDCISNLTVQSWKLSLGFGIILGAISTGFIAALVFLSKVFPVPLSQFSPILPMGIVGRIIESRLLHKPEVKPRLETIDQWLAMVVAPILVYPIFTAVFMALAPSHQLWFSLMLPVIKHLIRYALWLGAKNDLDLVGSVTCTIGHFYHVLFTAMCLQNAKNMETLVAVVVVNFIHMIFNCREILEDANRYNEIKSRLALSSSDIVASALAIAQNDRVSRSLHQKSPSRLVSLYPRYQTVEFLTKYHDVITHISTKTTSRQTLAPLSQSSAQVLPETNASLRGDSRREEDFVRSVTSTLHQTEYILLRSYITIFGLSFYGIYLTLVFWLPNYRYFATMKYMVTFDAVATKVFHLVVLCSVELLFSTVYLVIIGRKVGISGIYQLGFVLWSQRVLIQGKFVMLSIMILGFPLEHYGNGFIFRLHSGH</sequence>
<feature type="transmembrane region" description="Helical" evidence="1">
    <location>
        <begin position="198"/>
        <end position="219"/>
    </location>
</feature>
<keyword evidence="1" id="KW-0812">Transmembrane</keyword>
<feature type="transmembrane region" description="Helical" evidence="1">
    <location>
        <begin position="467"/>
        <end position="488"/>
    </location>
</feature>
<keyword evidence="1" id="KW-0472">Membrane</keyword>
<dbReference type="VEuPathDB" id="FungiDB:PPTG_00357"/>
<gene>
    <name evidence="2" type="ORF">L916_00410</name>
</gene>
<evidence type="ECO:0000256" key="1">
    <source>
        <dbReference type="SAM" id="Phobius"/>
    </source>
</evidence>
<dbReference type="AlphaFoldDB" id="W2JXF1"/>
<feature type="transmembrane region" description="Helical" evidence="1">
    <location>
        <begin position="60"/>
        <end position="80"/>
    </location>
</feature>
<name>W2JXF1_PHYNI</name>
<organism evidence="2 3">
    <name type="scientific">Phytophthora nicotianae</name>
    <name type="common">Potato buckeye rot agent</name>
    <name type="synonym">Phytophthora parasitica</name>
    <dbReference type="NCBI Taxonomy" id="4792"/>
    <lineage>
        <taxon>Eukaryota</taxon>
        <taxon>Sar</taxon>
        <taxon>Stramenopiles</taxon>
        <taxon>Oomycota</taxon>
        <taxon>Peronosporomycetes</taxon>
        <taxon>Peronosporales</taxon>
        <taxon>Peronosporaceae</taxon>
        <taxon>Phytophthora</taxon>
    </lineage>
</organism>
<evidence type="ECO:0000313" key="2">
    <source>
        <dbReference type="EMBL" id="ETL50333.1"/>
    </source>
</evidence>
<feature type="transmembrane region" description="Helical" evidence="1">
    <location>
        <begin position="426"/>
        <end position="447"/>
    </location>
</feature>
<dbReference type="VEuPathDB" id="FungiDB:PPTG_20720"/>
<protein>
    <submittedName>
        <fullName evidence="2">Uncharacterized protein</fullName>
    </submittedName>
</protein>
<feature type="transmembrane region" description="Helical" evidence="1">
    <location>
        <begin position="129"/>
        <end position="154"/>
    </location>
</feature>